<evidence type="ECO:0000259" key="8">
    <source>
        <dbReference type="PROSITE" id="PS50071"/>
    </source>
</evidence>
<dbReference type="VEuPathDB" id="FungiDB:SPPG_07013"/>
<sequence length="469" mass="51522">MDSITTEHPIKYEDIPYGLDHHTEAWEQYFQLPPPTYSQESSAPSSQEGKKRTRRVLNPQQQQILEDLFIHIPNPDTKLRATLAAQLNLPARNIQVWFQNRRAKYRRHTLATEADEKEFAQIASGEDTAASATESMDEKSSVSPPLSAKGRRSRRAASRPYQTGTRAGAKSGKGTKTIPYPSPNMCDAFTYGVSGALMSCHPLHYDRPSVLGVGTPTADCECIQYDPYVAMSPIDDTGFLPQAACLSSYYMQYGYIPDSPPLDSISPLPLEESEAIQMGDNIVALTTSPQMETVHTANGVEMQDSEVDNVHLSDQHSRSRSPVCPPSEDGSAAAASQRAESMVPMFSQDSALCDSPSAEQSSVDPDAYLQAIYGNMSAHGHYDCPSIYHSPGYFIAPQPSNAAAPPCVLTRSQSFHEYANPDMHRPAALRRRHSIATFDPSVSTSWPGVDMSALDFVDPSMPLAYYPYL</sequence>
<dbReference type="RefSeq" id="XP_016605578.1">
    <property type="nucleotide sequence ID" value="XM_016755191.1"/>
</dbReference>
<dbReference type="GO" id="GO:0000977">
    <property type="term" value="F:RNA polymerase II transcription regulatory region sequence-specific DNA binding"/>
    <property type="evidence" value="ECO:0007669"/>
    <property type="project" value="TreeGrafter"/>
</dbReference>
<feature type="compositionally biased region" description="Polar residues" evidence="7">
    <location>
        <begin position="37"/>
        <end position="47"/>
    </location>
</feature>
<gene>
    <name evidence="9" type="ORF">SPPG_07013</name>
</gene>
<proteinExistence type="predicted"/>
<keyword evidence="10" id="KW-1185">Reference proteome</keyword>
<dbReference type="CDD" id="cd00086">
    <property type="entry name" value="homeodomain"/>
    <property type="match status" value="1"/>
</dbReference>
<protein>
    <recommendedName>
        <fullName evidence="8">Homeobox domain-containing protein</fullName>
    </recommendedName>
</protein>
<dbReference type="GO" id="GO:0000981">
    <property type="term" value="F:DNA-binding transcription factor activity, RNA polymerase II-specific"/>
    <property type="evidence" value="ECO:0007669"/>
    <property type="project" value="InterPro"/>
</dbReference>
<dbReference type="InterPro" id="IPR001356">
    <property type="entry name" value="HD"/>
</dbReference>
<keyword evidence="2 5" id="KW-0238">DNA-binding</keyword>
<dbReference type="PANTHER" id="PTHR24208:SF166">
    <property type="entry name" value="LIM HOMEOBOX TRANSCRIPTION FACTOR 1 ALPHA, ISOFORM B"/>
    <property type="match status" value="1"/>
</dbReference>
<feature type="DNA-binding region" description="Homeobox" evidence="5">
    <location>
        <begin position="50"/>
        <end position="109"/>
    </location>
</feature>
<feature type="region of interest" description="Disordered" evidence="7">
    <location>
        <begin position="33"/>
        <end position="55"/>
    </location>
</feature>
<feature type="region of interest" description="Disordered" evidence="7">
    <location>
        <begin position="116"/>
        <end position="177"/>
    </location>
</feature>
<dbReference type="GeneID" id="27690264"/>
<dbReference type="Pfam" id="PF00046">
    <property type="entry name" value="Homeodomain"/>
    <property type="match status" value="1"/>
</dbReference>
<reference evidence="9 10" key="1">
    <citation type="submission" date="2009-08" db="EMBL/GenBank/DDBJ databases">
        <title>The Genome Sequence of Spizellomyces punctatus strain DAOM BR117.</title>
        <authorList>
            <consortium name="The Broad Institute Genome Sequencing Platform"/>
            <person name="Russ C."/>
            <person name="Cuomo C."/>
            <person name="Shea T."/>
            <person name="Young S.K."/>
            <person name="Zeng Q."/>
            <person name="Koehrsen M."/>
            <person name="Haas B."/>
            <person name="Borodovsky M."/>
            <person name="Guigo R."/>
            <person name="Alvarado L."/>
            <person name="Berlin A."/>
            <person name="Bochicchio J."/>
            <person name="Borenstein D."/>
            <person name="Chapman S."/>
            <person name="Chen Z."/>
            <person name="Engels R."/>
            <person name="Freedman E."/>
            <person name="Gellesch M."/>
            <person name="Goldberg J."/>
            <person name="Griggs A."/>
            <person name="Gujja S."/>
            <person name="Heiman D."/>
            <person name="Hepburn T."/>
            <person name="Howarth C."/>
            <person name="Jen D."/>
            <person name="Larson L."/>
            <person name="Lewis B."/>
            <person name="Mehta T."/>
            <person name="Park D."/>
            <person name="Pearson M."/>
            <person name="Roberts A."/>
            <person name="Saif S."/>
            <person name="Shenoy N."/>
            <person name="Sisk P."/>
            <person name="Stolte C."/>
            <person name="Sykes S."/>
            <person name="Thomson T."/>
            <person name="Walk T."/>
            <person name="White J."/>
            <person name="Yandava C."/>
            <person name="Burger G."/>
            <person name="Gray M.W."/>
            <person name="Holland P.W.H."/>
            <person name="King N."/>
            <person name="Lang F.B.F."/>
            <person name="Roger A.J."/>
            <person name="Ruiz-Trillo I."/>
            <person name="Lander E."/>
            <person name="Nusbaum C."/>
        </authorList>
    </citation>
    <scope>NUCLEOTIDE SEQUENCE [LARGE SCALE GENOMIC DNA]</scope>
    <source>
        <strain evidence="9 10">DAOM BR117</strain>
    </source>
</reference>
<dbReference type="InterPro" id="IPR050453">
    <property type="entry name" value="LIM_Homeobox_TF"/>
</dbReference>
<feature type="domain" description="Homeobox" evidence="8">
    <location>
        <begin position="48"/>
        <end position="108"/>
    </location>
</feature>
<dbReference type="STRING" id="645134.A0A0L0HA43"/>
<dbReference type="eggNOG" id="KOG0490">
    <property type="taxonomic scope" value="Eukaryota"/>
</dbReference>
<dbReference type="AlphaFoldDB" id="A0A0L0HA43"/>
<dbReference type="InterPro" id="IPR009057">
    <property type="entry name" value="Homeodomain-like_sf"/>
</dbReference>
<dbReference type="InterPro" id="IPR017970">
    <property type="entry name" value="Homeobox_CS"/>
</dbReference>
<evidence type="ECO:0000256" key="3">
    <source>
        <dbReference type="ARBA" id="ARBA00023155"/>
    </source>
</evidence>
<keyword evidence="3 5" id="KW-0371">Homeobox</keyword>
<keyword evidence="4 5" id="KW-0539">Nucleus</keyword>
<evidence type="ECO:0000256" key="7">
    <source>
        <dbReference type="SAM" id="MobiDB-lite"/>
    </source>
</evidence>
<evidence type="ECO:0000313" key="9">
    <source>
        <dbReference type="EMBL" id="KNC97538.1"/>
    </source>
</evidence>
<dbReference type="OrthoDB" id="6159439at2759"/>
<evidence type="ECO:0000256" key="1">
    <source>
        <dbReference type="ARBA" id="ARBA00004123"/>
    </source>
</evidence>
<feature type="region of interest" description="Disordered" evidence="7">
    <location>
        <begin position="309"/>
        <end position="341"/>
    </location>
</feature>
<organism evidence="9 10">
    <name type="scientific">Spizellomyces punctatus (strain DAOM BR117)</name>
    <dbReference type="NCBI Taxonomy" id="645134"/>
    <lineage>
        <taxon>Eukaryota</taxon>
        <taxon>Fungi</taxon>
        <taxon>Fungi incertae sedis</taxon>
        <taxon>Chytridiomycota</taxon>
        <taxon>Chytridiomycota incertae sedis</taxon>
        <taxon>Chytridiomycetes</taxon>
        <taxon>Spizellomycetales</taxon>
        <taxon>Spizellomycetaceae</taxon>
        <taxon>Spizellomyces</taxon>
    </lineage>
</organism>
<evidence type="ECO:0000256" key="6">
    <source>
        <dbReference type="RuleBase" id="RU000682"/>
    </source>
</evidence>
<evidence type="ECO:0000256" key="5">
    <source>
        <dbReference type="PROSITE-ProRule" id="PRU00108"/>
    </source>
</evidence>
<dbReference type="SMART" id="SM00389">
    <property type="entry name" value="HOX"/>
    <property type="match status" value="1"/>
</dbReference>
<dbReference type="Proteomes" id="UP000053201">
    <property type="component" value="Unassembled WGS sequence"/>
</dbReference>
<evidence type="ECO:0000256" key="2">
    <source>
        <dbReference type="ARBA" id="ARBA00023125"/>
    </source>
</evidence>
<dbReference type="InParanoid" id="A0A0L0HA43"/>
<dbReference type="PROSITE" id="PS50071">
    <property type="entry name" value="HOMEOBOX_2"/>
    <property type="match status" value="1"/>
</dbReference>
<dbReference type="PROSITE" id="PS00027">
    <property type="entry name" value="HOMEOBOX_1"/>
    <property type="match status" value="1"/>
</dbReference>
<comment type="subcellular location">
    <subcellularLocation>
        <location evidence="1 5 6">Nucleus</location>
    </subcellularLocation>
</comment>
<dbReference type="Gene3D" id="1.10.10.60">
    <property type="entry name" value="Homeodomain-like"/>
    <property type="match status" value="1"/>
</dbReference>
<dbReference type="SUPFAM" id="SSF46689">
    <property type="entry name" value="Homeodomain-like"/>
    <property type="match status" value="1"/>
</dbReference>
<dbReference type="EMBL" id="KQ257463">
    <property type="protein sequence ID" value="KNC97538.1"/>
    <property type="molecule type" value="Genomic_DNA"/>
</dbReference>
<evidence type="ECO:0000256" key="4">
    <source>
        <dbReference type="ARBA" id="ARBA00023242"/>
    </source>
</evidence>
<name>A0A0L0HA43_SPIPD</name>
<dbReference type="GO" id="GO:0005634">
    <property type="term" value="C:nucleus"/>
    <property type="evidence" value="ECO:0007669"/>
    <property type="project" value="UniProtKB-SubCell"/>
</dbReference>
<dbReference type="PANTHER" id="PTHR24208">
    <property type="entry name" value="LIM/HOMEOBOX PROTEIN LHX"/>
    <property type="match status" value="1"/>
</dbReference>
<evidence type="ECO:0000313" key="10">
    <source>
        <dbReference type="Proteomes" id="UP000053201"/>
    </source>
</evidence>
<accession>A0A0L0HA43</accession>